<feature type="region of interest" description="Disordered" evidence="3">
    <location>
        <begin position="350"/>
        <end position="373"/>
    </location>
</feature>
<evidence type="ECO:0000313" key="4">
    <source>
        <dbReference type="EMBL" id="WFC98842.1"/>
    </source>
</evidence>
<dbReference type="PANTHER" id="PTHR12634">
    <property type="entry name" value="SIT4 YEAST -ASSOCIATING PROTEIN-RELATED"/>
    <property type="match status" value="1"/>
</dbReference>
<feature type="compositionally biased region" description="Polar residues" evidence="3">
    <location>
        <begin position="351"/>
        <end position="373"/>
    </location>
</feature>
<feature type="region of interest" description="Disordered" evidence="3">
    <location>
        <begin position="137"/>
        <end position="175"/>
    </location>
</feature>
<feature type="compositionally biased region" description="Polar residues" evidence="3">
    <location>
        <begin position="658"/>
        <end position="677"/>
    </location>
</feature>
<feature type="compositionally biased region" description="Polar residues" evidence="3">
    <location>
        <begin position="695"/>
        <end position="715"/>
    </location>
</feature>
<feature type="compositionally biased region" description="Polar residues" evidence="3">
    <location>
        <begin position="139"/>
        <end position="148"/>
    </location>
</feature>
<evidence type="ECO:0008006" key="6">
    <source>
        <dbReference type="Google" id="ProtNLM"/>
    </source>
</evidence>
<keyword evidence="2" id="KW-0131">Cell cycle</keyword>
<evidence type="ECO:0000256" key="2">
    <source>
        <dbReference type="ARBA" id="ARBA00023306"/>
    </source>
</evidence>
<gene>
    <name evidence="4" type="ORF">MYAM1_001575</name>
</gene>
<feature type="region of interest" description="Disordered" evidence="3">
    <location>
        <begin position="982"/>
        <end position="1097"/>
    </location>
</feature>
<dbReference type="GO" id="GO:0019888">
    <property type="term" value="F:protein phosphatase regulator activity"/>
    <property type="evidence" value="ECO:0007669"/>
    <property type="project" value="TreeGrafter"/>
</dbReference>
<evidence type="ECO:0000313" key="5">
    <source>
        <dbReference type="Proteomes" id="UP001219567"/>
    </source>
</evidence>
<dbReference type="Proteomes" id="UP001219567">
    <property type="component" value="Chromosome 2"/>
</dbReference>
<protein>
    <recommendedName>
        <fullName evidence="6">SAPS-domain-containing protein</fullName>
    </recommendedName>
</protein>
<feature type="compositionally biased region" description="Acidic residues" evidence="3">
    <location>
        <begin position="994"/>
        <end position="1004"/>
    </location>
</feature>
<dbReference type="GO" id="GO:0005829">
    <property type="term" value="C:cytosol"/>
    <property type="evidence" value="ECO:0007669"/>
    <property type="project" value="TreeGrafter"/>
</dbReference>
<dbReference type="GO" id="GO:0019903">
    <property type="term" value="F:protein phosphatase binding"/>
    <property type="evidence" value="ECO:0007669"/>
    <property type="project" value="InterPro"/>
</dbReference>
<dbReference type="PANTHER" id="PTHR12634:SF8">
    <property type="entry name" value="FIERY MOUNTAIN, ISOFORM D"/>
    <property type="match status" value="1"/>
</dbReference>
<sequence length="1206" mass="133518">MLIQTQWRFGISQTSALTTLLDKPDVALEDVLNEPDLLQECKSNNTKLVAYLKQPKVLSRLLDYVVGAVEVEEVANNANWEKIAFKYPYLASEVLSSEISEISMALLQDTQSYLSPFWETFLSMPIDSIDRPLPLHTHPMTSAAYSQTEPDDDDHAEESKSSEQSTSQTTTRYSVRKDGPGYTALAGYWAKVNTSLLEKHPHEMLAFLQTLPTAVEGLVAQFQTPAVVDLVFRIIQTDDNVPDAGIIQWLADNDLVTRVISLLSPHVSPELHRAAAEFLKAIISLSAPSPASLNQVSMQETFGGPGEMLISAGGVNNLLVRELASEENVSKMTAFMLDFKPDFRPSVLMRRSSSGADSNMSTSTRKASGQNNSDWALPALREFHSSDESAVEEEEDEDLDEDTDLNLQMKVKQRRATATQAIFSHSKVHRDSAVTVRPSDLRRDSVRRDSMQRQGPSQAMLTSSFVNCAGVFIELIRKNNSDYFEQHLFHTLRNYLLLRQQEISGKRHKDYLARKDSAQGSDKPDLTLEDLPFEDDEDIDGMEDAMTEVAEKMGIVHLGPLLQLLASRIPSLQEMMRSPKLPVPYVSTTLGQIEPLTQTRYCIAELYAEMLHCSNMVLLNREPNVGPQYSSSGTLLGGIEGLQLLARALQGDDGGPLVSNNDATTSDANQFESTQPSILEDDQEIKQEIPVDPSGVSSAEELQSARASSGSNSRENLLAKPQSAPESGSSSGGESSDSEADNATDEEDAKSIASALSSMSLADLCAQFASKPPSVDEDHVDATAGDYLKKQFYDFHVISTMVELFLNHPWNNFLHNVVYDIVQQLFNGDMNAGINKKLTIAAFEQAGLVHAILEGFRRNQESSNQLRRIRLAYMGHLNLIAEEVIKLREKYKASLGERLHTCFPQPGWDTFVEEELRVSRAKEAMPLAGGCPNGSGANESNWSKESDAWYADAEGNNTFARYLSSQMRNESTEDDAENDEILGHLDDRNPHEYSDDEQLDEDNEWGPFADSHASDSFHFISAGPNSLTDSSTERNSKENLTPADWAAEFRRGNLSSSSSDEQAENDSDSDSSGSGFNREERDCADSDDNASDELPYVDLHKPASLRYRSQSTELLPAVRDPELREEIAKNQSERWRTAEISKASGTSTLLSEERLQELALGELPDDIEHTKEGLLRRRLSNGQTVTVPLDEADLFANDSSSAISDD</sequence>
<dbReference type="Pfam" id="PF04499">
    <property type="entry name" value="SAPS"/>
    <property type="match status" value="2"/>
</dbReference>
<feature type="compositionally biased region" description="Basic and acidic residues" evidence="3">
    <location>
        <begin position="982"/>
        <end position="993"/>
    </location>
</feature>
<evidence type="ECO:0000256" key="1">
    <source>
        <dbReference type="ARBA" id="ARBA00006180"/>
    </source>
</evidence>
<dbReference type="InterPro" id="IPR007587">
    <property type="entry name" value="SAPS"/>
</dbReference>
<feature type="compositionally biased region" description="Low complexity" evidence="3">
    <location>
        <begin position="726"/>
        <end position="735"/>
    </location>
</feature>
<dbReference type="GO" id="GO:0005634">
    <property type="term" value="C:nucleus"/>
    <property type="evidence" value="ECO:0007669"/>
    <property type="project" value="TreeGrafter"/>
</dbReference>
<reference evidence="4 5" key="1">
    <citation type="submission" date="2023-03" db="EMBL/GenBank/DDBJ databases">
        <title>Mating type loci evolution in Malassezia.</title>
        <authorList>
            <person name="Coelho M.A."/>
        </authorList>
    </citation>
    <scope>NUCLEOTIDE SEQUENCE [LARGE SCALE GENOMIC DNA]</scope>
    <source>
        <strain evidence="4 5">CBS 9725</strain>
    </source>
</reference>
<evidence type="ECO:0000256" key="3">
    <source>
        <dbReference type="SAM" id="MobiDB-lite"/>
    </source>
</evidence>
<dbReference type="AlphaFoldDB" id="A0AAJ5YWE1"/>
<comment type="similarity">
    <text evidence="1">Belongs to the SAPS family.</text>
</comment>
<feature type="region of interest" description="Disordered" evidence="3">
    <location>
        <begin position="653"/>
        <end position="751"/>
    </location>
</feature>
<feature type="compositionally biased region" description="Low complexity" evidence="3">
    <location>
        <begin position="162"/>
        <end position="171"/>
    </location>
</feature>
<proteinExistence type="inferred from homology"/>
<keyword evidence="5" id="KW-1185">Reference proteome</keyword>
<feature type="compositionally biased region" description="Acidic residues" evidence="3">
    <location>
        <begin position="736"/>
        <end position="748"/>
    </location>
</feature>
<name>A0AAJ5YWE1_9BASI</name>
<accession>A0AAJ5YWE1</accession>
<organism evidence="4 5">
    <name type="scientific">Malassezia yamatoensis</name>
    <dbReference type="NCBI Taxonomy" id="253288"/>
    <lineage>
        <taxon>Eukaryota</taxon>
        <taxon>Fungi</taxon>
        <taxon>Dikarya</taxon>
        <taxon>Basidiomycota</taxon>
        <taxon>Ustilaginomycotina</taxon>
        <taxon>Malasseziomycetes</taxon>
        <taxon>Malasseziales</taxon>
        <taxon>Malasseziaceae</taxon>
        <taxon>Malassezia</taxon>
    </lineage>
</organism>
<dbReference type="EMBL" id="CP119944">
    <property type="protein sequence ID" value="WFC98842.1"/>
    <property type="molecule type" value="Genomic_DNA"/>
</dbReference>